<proteinExistence type="predicted"/>
<feature type="compositionally biased region" description="Low complexity" evidence="2">
    <location>
        <begin position="126"/>
        <end position="139"/>
    </location>
</feature>
<feature type="region of interest" description="Disordered" evidence="2">
    <location>
        <begin position="1"/>
        <end position="23"/>
    </location>
</feature>
<evidence type="ECO:0000313" key="3">
    <source>
        <dbReference type="EMBL" id="ETW76024.1"/>
    </source>
</evidence>
<feature type="coiled-coil region" evidence="1">
    <location>
        <begin position="331"/>
        <end position="488"/>
    </location>
</feature>
<feature type="region of interest" description="Disordered" evidence="2">
    <location>
        <begin position="126"/>
        <end position="176"/>
    </location>
</feature>
<dbReference type="KEGG" id="hir:HETIRDRAFT_329582"/>
<dbReference type="AlphaFoldDB" id="W4JRD3"/>
<dbReference type="eggNOG" id="ENOG502RVFF">
    <property type="taxonomic scope" value="Eukaryota"/>
</dbReference>
<gene>
    <name evidence="3" type="ORF">HETIRDRAFT_329582</name>
</gene>
<dbReference type="GeneID" id="20671504"/>
<evidence type="ECO:0000256" key="2">
    <source>
        <dbReference type="SAM" id="MobiDB-lite"/>
    </source>
</evidence>
<dbReference type="OrthoDB" id="412109at2759"/>
<dbReference type="RefSeq" id="XP_009552249.1">
    <property type="nucleotide sequence ID" value="XM_009553954.1"/>
</dbReference>
<sequence length="613" mass="71437">MVVHRPQRSRTFSKRRGPQQAPSSNKFYFSDLKRLVKNPLPILPAIWRWFAAPTGQVDSRVRSNKSYKSFLDGRASLPFPHAISLGDQSRHQTPLFRSGGASVLAEQFFEGSAHFATWSQTFPTGTSSIVSEGSGSGESDGPREGSSDVSREGSSSGTFEESLNAPKGIFPSASQTDQKIQARLRFRNQFIRGIFKEREKIMRAQEGQAIAKRIAEFARRDARLLKAMHQPAEEEAKRQVEEAEMQREQERRLHDAAMAELVNQSIREEQEKQDLLRGRWEVLRQQEIEFQNRVERENAEFQQGNLDFRRMRWNHPYSSKYTQEHFMRVKVKRREEDEARLKATKEKLTRQAGLRLQELREELDEELRQEALEEALRQEALKQEALRQEALRQEALTQETLRQEELRQEALRQEALRQEALRQEALRQEALRQEALRRETLRQEALRQEALRREALRQEALRREALRREALREALKETAEANARTKQAINPLRQILEVYDKKWAIIGEREKGDTICFGWADMPFPLFDIPPIGASDQITLDNVRKFLFHPLRQGLQTFSKKSILRKELLRWHSDKFDSNVLCYIYPQEKAAVQDAAGVVARLLTQLMREMDNQ</sequence>
<dbReference type="PANTHER" id="PTHR17571">
    <property type="entry name" value="URINARY PROTEIN RUP /ACROSOMAL PROTEIN SP-10"/>
    <property type="match status" value="1"/>
</dbReference>
<organism evidence="3 4">
    <name type="scientific">Heterobasidion irregulare (strain TC 32-1)</name>
    <dbReference type="NCBI Taxonomy" id="747525"/>
    <lineage>
        <taxon>Eukaryota</taxon>
        <taxon>Fungi</taxon>
        <taxon>Dikarya</taxon>
        <taxon>Basidiomycota</taxon>
        <taxon>Agaricomycotina</taxon>
        <taxon>Agaricomycetes</taxon>
        <taxon>Russulales</taxon>
        <taxon>Bondarzewiaceae</taxon>
        <taxon>Heterobasidion</taxon>
        <taxon>Heterobasidion annosum species complex</taxon>
    </lineage>
</organism>
<name>W4JRD3_HETIT</name>
<feature type="coiled-coil region" evidence="1">
    <location>
        <begin position="233"/>
        <end position="260"/>
    </location>
</feature>
<dbReference type="PANTHER" id="PTHR17571:SF34">
    <property type="entry name" value="ACROSOMAL PROTEIN SP-10"/>
    <property type="match status" value="1"/>
</dbReference>
<dbReference type="HOGENOM" id="CLU_445530_0_0_1"/>
<feature type="compositionally biased region" description="Basic residues" evidence="2">
    <location>
        <begin position="1"/>
        <end position="17"/>
    </location>
</feature>
<accession>W4JRD3</accession>
<dbReference type="InterPro" id="IPR052671">
    <property type="entry name" value="Acrosomal_SP-10-like"/>
</dbReference>
<reference evidence="3 4" key="1">
    <citation type="journal article" date="2012" name="New Phytol.">
        <title>Insight into trade-off between wood decay and parasitism from the genome of a fungal forest pathogen.</title>
        <authorList>
            <person name="Olson A."/>
            <person name="Aerts A."/>
            <person name="Asiegbu F."/>
            <person name="Belbahri L."/>
            <person name="Bouzid O."/>
            <person name="Broberg A."/>
            <person name="Canback B."/>
            <person name="Coutinho P.M."/>
            <person name="Cullen D."/>
            <person name="Dalman K."/>
            <person name="Deflorio G."/>
            <person name="van Diepen L.T."/>
            <person name="Dunand C."/>
            <person name="Duplessis S."/>
            <person name="Durling M."/>
            <person name="Gonthier P."/>
            <person name="Grimwood J."/>
            <person name="Fossdal C.G."/>
            <person name="Hansson D."/>
            <person name="Henrissat B."/>
            <person name="Hietala A."/>
            <person name="Himmelstrand K."/>
            <person name="Hoffmeister D."/>
            <person name="Hogberg N."/>
            <person name="James T.Y."/>
            <person name="Karlsson M."/>
            <person name="Kohler A."/>
            <person name="Kues U."/>
            <person name="Lee Y.H."/>
            <person name="Lin Y.C."/>
            <person name="Lind M."/>
            <person name="Lindquist E."/>
            <person name="Lombard V."/>
            <person name="Lucas S."/>
            <person name="Lunden K."/>
            <person name="Morin E."/>
            <person name="Murat C."/>
            <person name="Park J."/>
            <person name="Raffaello T."/>
            <person name="Rouze P."/>
            <person name="Salamov A."/>
            <person name="Schmutz J."/>
            <person name="Solheim H."/>
            <person name="Stahlberg J."/>
            <person name="Velez H."/>
            <person name="de Vries R.P."/>
            <person name="Wiebenga A."/>
            <person name="Woodward S."/>
            <person name="Yakovlev I."/>
            <person name="Garbelotto M."/>
            <person name="Martin F."/>
            <person name="Grigoriev I.V."/>
            <person name="Stenlid J."/>
        </authorList>
    </citation>
    <scope>NUCLEOTIDE SEQUENCE [LARGE SCALE GENOMIC DNA]</scope>
    <source>
        <strain evidence="3 4">TC 32-1</strain>
    </source>
</reference>
<keyword evidence="1" id="KW-0175">Coiled coil</keyword>
<keyword evidence="4" id="KW-1185">Reference proteome</keyword>
<evidence type="ECO:0000256" key="1">
    <source>
        <dbReference type="SAM" id="Coils"/>
    </source>
</evidence>
<feature type="compositionally biased region" description="Basic and acidic residues" evidence="2">
    <location>
        <begin position="140"/>
        <end position="151"/>
    </location>
</feature>
<protein>
    <submittedName>
        <fullName evidence="3">Uncharacterized protein</fullName>
    </submittedName>
</protein>
<dbReference type="Proteomes" id="UP000030671">
    <property type="component" value="Unassembled WGS sequence"/>
</dbReference>
<dbReference type="InParanoid" id="W4JRD3"/>
<evidence type="ECO:0000313" key="4">
    <source>
        <dbReference type="Proteomes" id="UP000030671"/>
    </source>
</evidence>
<dbReference type="EMBL" id="KI925465">
    <property type="protein sequence ID" value="ETW76024.1"/>
    <property type="molecule type" value="Genomic_DNA"/>
</dbReference>